<evidence type="ECO:0000313" key="2">
    <source>
        <dbReference type="EMBL" id="CAF4492337.1"/>
    </source>
</evidence>
<feature type="chain" id="PRO_5032894942" evidence="1">
    <location>
        <begin position="20"/>
        <end position="181"/>
    </location>
</feature>
<name>A0A820UZ67_9BILA</name>
<feature type="signal peptide" evidence="1">
    <location>
        <begin position="1"/>
        <end position="19"/>
    </location>
</feature>
<dbReference type="AlphaFoldDB" id="A0A820UZ67"/>
<evidence type="ECO:0000313" key="3">
    <source>
        <dbReference type="Proteomes" id="UP000663873"/>
    </source>
</evidence>
<dbReference type="Proteomes" id="UP000663873">
    <property type="component" value="Unassembled WGS sequence"/>
</dbReference>
<keyword evidence="3" id="KW-1185">Reference proteome</keyword>
<protein>
    <submittedName>
        <fullName evidence="2">Uncharacterized protein</fullName>
    </submittedName>
</protein>
<sequence length="181" mass="19164">MRTVLVIQLKLILFIVAAAATSTETRTPPTTTSQSTITASSLIVSTAISSALTISDQTYTRYGVSSGNYYYKTVQVTVSRTGSYSFACSSNMIAYGYLYNNSFVASTPALNLLISNGDLGGTAQFEFTYYLTSDVTYILVATTYSTGVTGTFSILASGPAALTLTVIVIPRPTGTTIVTIQ</sequence>
<organism evidence="2 3">
    <name type="scientific">Rotaria socialis</name>
    <dbReference type="NCBI Taxonomy" id="392032"/>
    <lineage>
        <taxon>Eukaryota</taxon>
        <taxon>Metazoa</taxon>
        <taxon>Spiralia</taxon>
        <taxon>Gnathifera</taxon>
        <taxon>Rotifera</taxon>
        <taxon>Eurotatoria</taxon>
        <taxon>Bdelloidea</taxon>
        <taxon>Philodinida</taxon>
        <taxon>Philodinidae</taxon>
        <taxon>Rotaria</taxon>
    </lineage>
</organism>
<comment type="caution">
    <text evidence="2">The sequence shown here is derived from an EMBL/GenBank/DDBJ whole genome shotgun (WGS) entry which is preliminary data.</text>
</comment>
<reference evidence="2" key="1">
    <citation type="submission" date="2021-02" db="EMBL/GenBank/DDBJ databases">
        <authorList>
            <person name="Nowell W R."/>
        </authorList>
    </citation>
    <scope>NUCLEOTIDE SEQUENCE</scope>
</reference>
<dbReference type="EMBL" id="CAJOBP010006410">
    <property type="protein sequence ID" value="CAF4492337.1"/>
    <property type="molecule type" value="Genomic_DNA"/>
</dbReference>
<evidence type="ECO:0000256" key="1">
    <source>
        <dbReference type="SAM" id="SignalP"/>
    </source>
</evidence>
<keyword evidence="1" id="KW-0732">Signal</keyword>
<proteinExistence type="predicted"/>
<accession>A0A820UZ67</accession>
<gene>
    <name evidence="2" type="ORF">UJA718_LOCUS25734</name>
</gene>